<dbReference type="EMBL" id="JBBPBN010000063">
    <property type="protein sequence ID" value="KAK8986358.1"/>
    <property type="molecule type" value="Genomic_DNA"/>
</dbReference>
<reference evidence="1 3" key="1">
    <citation type="journal article" date="2024" name="G3 (Bethesda)">
        <title>Genome assembly of Hibiscus sabdariffa L. provides insights into metabolisms of medicinal natural products.</title>
        <authorList>
            <person name="Kim T."/>
        </authorList>
    </citation>
    <scope>NUCLEOTIDE SEQUENCE [LARGE SCALE GENOMIC DNA]</scope>
    <source>
        <strain evidence="1">TK-2024</strain>
        <tissue evidence="1">Old leaves</tissue>
    </source>
</reference>
<organism evidence="1 3">
    <name type="scientific">Hibiscus sabdariffa</name>
    <name type="common">roselle</name>
    <dbReference type="NCBI Taxonomy" id="183260"/>
    <lineage>
        <taxon>Eukaryota</taxon>
        <taxon>Viridiplantae</taxon>
        <taxon>Streptophyta</taxon>
        <taxon>Embryophyta</taxon>
        <taxon>Tracheophyta</taxon>
        <taxon>Spermatophyta</taxon>
        <taxon>Magnoliopsida</taxon>
        <taxon>eudicotyledons</taxon>
        <taxon>Gunneridae</taxon>
        <taxon>Pentapetalae</taxon>
        <taxon>rosids</taxon>
        <taxon>malvids</taxon>
        <taxon>Malvales</taxon>
        <taxon>Malvaceae</taxon>
        <taxon>Malvoideae</taxon>
        <taxon>Hibiscus</taxon>
    </lineage>
</organism>
<accession>A0ABR2PDK5</accession>
<dbReference type="Proteomes" id="UP001396334">
    <property type="component" value="Unassembled WGS sequence"/>
</dbReference>
<dbReference type="EMBL" id="JBBPBN010000063">
    <property type="protein sequence ID" value="KAK8986382.1"/>
    <property type="molecule type" value="Genomic_DNA"/>
</dbReference>
<proteinExistence type="predicted"/>
<comment type="caution">
    <text evidence="1">The sequence shown here is derived from an EMBL/GenBank/DDBJ whole genome shotgun (WGS) entry which is preliminary data.</text>
</comment>
<evidence type="ECO:0000313" key="2">
    <source>
        <dbReference type="EMBL" id="KAK8986382.1"/>
    </source>
</evidence>
<evidence type="ECO:0000313" key="3">
    <source>
        <dbReference type="Proteomes" id="UP001396334"/>
    </source>
</evidence>
<protein>
    <submittedName>
        <fullName evidence="1">Uncharacterized protein</fullName>
    </submittedName>
</protein>
<evidence type="ECO:0000313" key="1">
    <source>
        <dbReference type="EMBL" id="KAK8986358.1"/>
    </source>
</evidence>
<keyword evidence="3" id="KW-1185">Reference proteome</keyword>
<gene>
    <name evidence="1" type="ORF">V6N11_009918</name>
    <name evidence="2" type="ORF">V6N11_009942</name>
</gene>
<name>A0ABR2PDK5_9ROSI</name>
<sequence length="111" mass="12184">MSKAHLDAFERLDRRPSPIGCLPQVMIGNNGNRIFGFLNSKITVSTLLRHPCLTNLGANPRSLFAVHMLRILSNEGKISSIHVLALSDKTFLVKTNAPLPSACTVERTFGK</sequence>